<feature type="domain" description="Fe/B12 periplasmic-binding" evidence="6">
    <location>
        <begin position="74"/>
        <end position="344"/>
    </location>
</feature>
<comment type="subcellular location">
    <subcellularLocation>
        <location evidence="1">Cell envelope</location>
    </subcellularLocation>
</comment>
<reference evidence="7 8" key="1">
    <citation type="submission" date="2020-11" db="EMBL/GenBank/DDBJ databases">
        <title>Pseudonocardia abyssalis sp. nov. and Pseudonocardia oceani sp. nov., description and phylogenomic analysis of two novel actinomycetes isolated from the deep Southern Ocean.</title>
        <authorList>
            <person name="Parra J."/>
        </authorList>
    </citation>
    <scope>NUCLEOTIDE SEQUENCE [LARGE SCALE GENOMIC DNA]</scope>
    <source>
        <strain evidence="8">KRD185</strain>
    </source>
</reference>
<dbReference type="PANTHER" id="PTHR30532:SF24">
    <property type="entry name" value="FERRIC ENTEROBACTIN-BINDING PERIPLASMIC PROTEIN FEPB"/>
    <property type="match status" value="1"/>
</dbReference>
<dbReference type="CDD" id="cd01146">
    <property type="entry name" value="FhuD"/>
    <property type="match status" value="1"/>
</dbReference>
<gene>
    <name evidence="7" type="ORF">I4I82_03610</name>
</gene>
<evidence type="ECO:0000256" key="5">
    <source>
        <dbReference type="SAM" id="SignalP"/>
    </source>
</evidence>
<evidence type="ECO:0000256" key="1">
    <source>
        <dbReference type="ARBA" id="ARBA00004196"/>
    </source>
</evidence>
<keyword evidence="3" id="KW-0813">Transport</keyword>
<keyword evidence="4 5" id="KW-0732">Signal</keyword>
<evidence type="ECO:0000256" key="3">
    <source>
        <dbReference type="ARBA" id="ARBA00022448"/>
    </source>
</evidence>
<evidence type="ECO:0000259" key="6">
    <source>
        <dbReference type="PROSITE" id="PS50983"/>
    </source>
</evidence>
<dbReference type="PROSITE" id="PS50983">
    <property type="entry name" value="FE_B12_PBP"/>
    <property type="match status" value="1"/>
</dbReference>
<proteinExistence type="inferred from homology"/>
<name>A0ABS6U3F6_9PSEU</name>
<dbReference type="Proteomes" id="UP000694300">
    <property type="component" value="Unassembled WGS sequence"/>
</dbReference>
<protein>
    <submittedName>
        <fullName evidence="7">Iron-siderophore ABC transporter substrate-binding protein</fullName>
    </submittedName>
</protein>
<sequence>MSPLSVPPLPRTRSRGRRVATLVATAALLAGVAACGGAPAAPEAADPAAPAEGAYPVSIEHKYGSTEIAAAPERIVLVGLNEQDALLALGTVPVGTSNFLDAPGGIFPWAEEALGGAPLPTLLDQTDGIPYEQVAALTPDLIIGLYSGLTQEDYDTLSGIAPTVAQPAGQEDYTISWQDTTTTLGKILGKEDEAAALIADTEAVFTQARDAHPEFAGKSAVMATLYEGYYFYGADDVRGRTLTSLGFTVPADLDQFIGADGFGGTVPGERISLLDVDALVWLAEETTEPSLRADALYSSLGVVSEGREVFVADSEDVYDAVSFVTPLSIPFVVENLVPRLSAAVDGDPATVTTAPAA</sequence>
<evidence type="ECO:0000256" key="4">
    <source>
        <dbReference type="ARBA" id="ARBA00022729"/>
    </source>
</evidence>
<keyword evidence="8" id="KW-1185">Reference proteome</keyword>
<evidence type="ECO:0000313" key="8">
    <source>
        <dbReference type="Proteomes" id="UP000694300"/>
    </source>
</evidence>
<dbReference type="RefSeq" id="WP_218595215.1">
    <property type="nucleotide sequence ID" value="NZ_JADQDF010000001.1"/>
</dbReference>
<accession>A0ABS6U3F6</accession>
<dbReference type="InterPro" id="IPR051313">
    <property type="entry name" value="Bact_iron-sidero_bind"/>
</dbReference>
<feature type="signal peptide" evidence="5">
    <location>
        <begin position="1"/>
        <end position="40"/>
    </location>
</feature>
<evidence type="ECO:0000313" key="7">
    <source>
        <dbReference type="EMBL" id="MBW0126765.1"/>
    </source>
</evidence>
<comment type="caution">
    <text evidence="7">The sequence shown here is derived from an EMBL/GenBank/DDBJ whole genome shotgun (WGS) entry which is preliminary data.</text>
</comment>
<evidence type="ECO:0000256" key="2">
    <source>
        <dbReference type="ARBA" id="ARBA00008814"/>
    </source>
</evidence>
<comment type="similarity">
    <text evidence="2">Belongs to the bacterial solute-binding protein 8 family.</text>
</comment>
<feature type="chain" id="PRO_5045718472" evidence="5">
    <location>
        <begin position="41"/>
        <end position="357"/>
    </location>
</feature>
<dbReference type="InterPro" id="IPR002491">
    <property type="entry name" value="ABC_transptr_periplasmic_BD"/>
</dbReference>
<dbReference type="Pfam" id="PF01497">
    <property type="entry name" value="Peripla_BP_2"/>
    <property type="match status" value="1"/>
</dbReference>
<dbReference type="PANTHER" id="PTHR30532">
    <property type="entry name" value="IRON III DICITRATE-BINDING PERIPLASMIC PROTEIN"/>
    <property type="match status" value="1"/>
</dbReference>
<dbReference type="EMBL" id="JADQDF010000001">
    <property type="protein sequence ID" value="MBW0126765.1"/>
    <property type="molecule type" value="Genomic_DNA"/>
</dbReference>
<organism evidence="7 8">
    <name type="scientific">Pseudonocardia oceani</name>
    <dbReference type="NCBI Taxonomy" id="2792013"/>
    <lineage>
        <taxon>Bacteria</taxon>
        <taxon>Bacillati</taxon>
        <taxon>Actinomycetota</taxon>
        <taxon>Actinomycetes</taxon>
        <taxon>Pseudonocardiales</taxon>
        <taxon>Pseudonocardiaceae</taxon>
        <taxon>Pseudonocardia</taxon>
    </lineage>
</organism>